<evidence type="ECO:0000313" key="3">
    <source>
        <dbReference type="Proteomes" id="UP001476798"/>
    </source>
</evidence>
<reference evidence="2 3" key="1">
    <citation type="submission" date="2021-06" db="EMBL/GenBank/DDBJ databases">
        <authorList>
            <person name="Palmer J.M."/>
        </authorList>
    </citation>
    <scope>NUCLEOTIDE SEQUENCE [LARGE SCALE GENOMIC DNA]</scope>
    <source>
        <strain evidence="2 3">GA_2019</strain>
        <tissue evidence="2">Muscle</tissue>
    </source>
</reference>
<feature type="non-terminal residue" evidence="2">
    <location>
        <position position="1"/>
    </location>
</feature>
<dbReference type="SMART" id="SM01140">
    <property type="entry name" value="Drf_GBD"/>
    <property type="match status" value="1"/>
</dbReference>
<dbReference type="EMBL" id="JAHRIO010054043">
    <property type="protein sequence ID" value="MEQ2176516.1"/>
    <property type="molecule type" value="Genomic_DNA"/>
</dbReference>
<comment type="caution">
    <text evidence="2">The sequence shown here is derived from an EMBL/GenBank/DDBJ whole genome shotgun (WGS) entry which is preliminary data.</text>
</comment>
<evidence type="ECO:0000259" key="1">
    <source>
        <dbReference type="SMART" id="SM01140"/>
    </source>
</evidence>
<protein>
    <recommendedName>
        <fullName evidence="1">Formin GTPase-binding domain-containing protein</fullName>
    </recommendedName>
</protein>
<keyword evidence="3" id="KW-1185">Reference proteome</keyword>
<organism evidence="2 3">
    <name type="scientific">Goodea atripinnis</name>
    <dbReference type="NCBI Taxonomy" id="208336"/>
    <lineage>
        <taxon>Eukaryota</taxon>
        <taxon>Metazoa</taxon>
        <taxon>Chordata</taxon>
        <taxon>Craniata</taxon>
        <taxon>Vertebrata</taxon>
        <taxon>Euteleostomi</taxon>
        <taxon>Actinopterygii</taxon>
        <taxon>Neopterygii</taxon>
        <taxon>Teleostei</taxon>
        <taxon>Neoteleostei</taxon>
        <taxon>Acanthomorphata</taxon>
        <taxon>Ovalentaria</taxon>
        <taxon>Atherinomorphae</taxon>
        <taxon>Cyprinodontiformes</taxon>
        <taxon>Goodeidae</taxon>
        <taxon>Goodea</taxon>
    </lineage>
</organism>
<dbReference type="Proteomes" id="UP001476798">
    <property type="component" value="Unassembled WGS sequence"/>
</dbReference>
<dbReference type="PANTHER" id="PTHR45857">
    <property type="entry name" value="FORMIN-LIKE PROTEIN"/>
    <property type="match status" value="1"/>
</dbReference>
<evidence type="ECO:0000313" key="2">
    <source>
        <dbReference type="EMBL" id="MEQ2176516.1"/>
    </source>
</evidence>
<accession>A0ABV0P042</accession>
<proteinExistence type="predicted"/>
<dbReference type="InterPro" id="IPR043592">
    <property type="entry name" value="FMNL_animal"/>
</dbReference>
<dbReference type="SUPFAM" id="SSF48371">
    <property type="entry name" value="ARM repeat"/>
    <property type="match status" value="1"/>
</dbReference>
<sequence>PLLVSLHLQERFQVKNPPSTYLEKLKNCLDHGGVGRKFKRRVQELTQVLRELEISLRTNHIGWAQEFLNEENQGLNVLVNYLSAAQRAVMSDTETSDNGTLPSDKVNALDKSVEDLCRGSSNSLTNHGARLSKGFTIKYDAFPSGDDKVCSGCQEITCNESYL</sequence>
<gene>
    <name evidence="2" type="ORF">GOODEAATRI_028763</name>
</gene>
<dbReference type="PANTHER" id="PTHR45857:SF2">
    <property type="entry name" value="FORMIN-LIKE PROTEIN 1"/>
    <property type="match status" value="1"/>
</dbReference>
<dbReference type="InterPro" id="IPR010473">
    <property type="entry name" value="GTPase-bd"/>
</dbReference>
<dbReference type="Gene3D" id="1.25.10.10">
    <property type="entry name" value="Leucine-rich Repeat Variant"/>
    <property type="match status" value="1"/>
</dbReference>
<name>A0ABV0P042_9TELE</name>
<feature type="domain" description="Formin GTPase-binding" evidence="1">
    <location>
        <begin position="2"/>
        <end position="139"/>
    </location>
</feature>
<dbReference type="InterPro" id="IPR016024">
    <property type="entry name" value="ARM-type_fold"/>
</dbReference>
<dbReference type="InterPro" id="IPR011989">
    <property type="entry name" value="ARM-like"/>
</dbReference>